<evidence type="ECO:0000313" key="3">
    <source>
        <dbReference type="Proteomes" id="UP001156919"/>
    </source>
</evidence>
<dbReference type="EMBL" id="ON649699">
    <property type="protein sequence ID" value="UVF62330.1"/>
    <property type="molecule type" value="Genomic_DNA"/>
</dbReference>
<dbReference type="SUPFAM" id="SSF54060">
    <property type="entry name" value="His-Me finger endonucleases"/>
    <property type="match status" value="1"/>
</dbReference>
<protein>
    <submittedName>
        <fullName evidence="2">HNH endonuclease</fullName>
    </submittedName>
</protein>
<sequence>MNQKELNRFMNMVDKTGNCWEWVGSKNWLGYGQFSFYGKTTATHRLSYQHYKGEIPDGMVLDHLCRVRHCINPEHLEVVTNKENILRGRGATANNSKKTHCKNGHEFNEENTYYRKKGRDCRECHRITENKRRLKIKEILTCEPCNLRHYAE</sequence>
<dbReference type="GO" id="GO:0004519">
    <property type="term" value="F:endonuclease activity"/>
    <property type="evidence" value="ECO:0007669"/>
    <property type="project" value="UniProtKB-KW"/>
</dbReference>
<feature type="domain" description="HNH nuclease" evidence="1">
    <location>
        <begin position="42"/>
        <end position="84"/>
    </location>
</feature>
<evidence type="ECO:0000259" key="1">
    <source>
        <dbReference type="Pfam" id="PF13392"/>
    </source>
</evidence>
<dbReference type="InterPro" id="IPR044930">
    <property type="entry name" value="Homing_endonuclease_His-Me"/>
</dbReference>
<dbReference type="Pfam" id="PF13392">
    <property type="entry name" value="HNH_3"/>
    <property type="match status" value="1"/>
</dbReference>
<evidence type="ECO:0000313" key="2">
    <source>
        <dbReference type="EMBL" id="UVF62330.1"/>
    </source>
</evidence>
<organism evidence="2 3">
    <name type="scientific">Nitrososphaeria virus YSH_462411</name>
    <dbReference type="NCBI Taxonomy" id="3071321"/>
    <lineage>
        <taxon>Viruses</taxon>
        <taxon>Duplodnaviria</taxon>
        <taxon>Heunggongvirae</taxon>
        <taxon>Uroviricota</taxon>
        <taxon>Caudoviricetes</taxon>
        <taxon>Juravirales</taxon>
        <taxon>Yangangviridae</taxon>
        <taxon>Nohelivirus</taxon>
        <taxon>Nohelivirus yangshanense</taxon>
    </lineage>
</organism>
<keyword evidence="3" id="KW-1185">Reference proteome</keyword>
<proteinExistence type="predicted"/>
<reference evidence="2 3" key="1">
    <citation type="submission" date="2022-05" db="EMBL/GenBank/DDBJ databases">
        <title>Diverse viruses of marine archaea discovered using metagenomics.</title>
        <authorList>
            <person name="Zhou Y."/>
        </authorList>
    </citation>
    <scope>NUCLEOTIDE SEQUENCE [LARGE SCALE GENOMIC DNA]</scope>
    <source>
        <strain evidence="2">YSH_462411</strain>
    </source>
</reference>
<keyword evidence="2" id="KW-0255">Endonuclease</keyword>
<dbReference type="InterPro" id="IPR003615">
    <property type="entry name" value="HNH_nuc"/>
</dbReference>
<dbReference type="InterPro" id="IPR044925">
    <property type="entry name" value="His-Me_finger_sf"/>
</dbReference>
<name>A0A976UBD8_9CAUD</name>
<keyword evidence="2" id="KW-0378">Hydrolase</keyword>
<keyword evidence="2" id="KW-0540">Nuclease</keyword>
<accession>A0A976UBD8</accession>
<dbReference type="Proteomes" id="UP001156919">
    <property type="component" value="Segment"/>
</dbReference>
<dbReference type="Gene3D" id="3.90.75.10">
    <property type="entry name" value="Homing Intron 3 (I-ppo) Encoded Endonuclease, Chain A"/>
    <property type="match status" value="1"/>
</dbReference>